<comment type="caution">
    <text evidence="1">The sequence shown here is derived from an EMBL/GenBank/DDBJ whole genome shotgun (WGS) entry which is preliminary data.</text>
</comment>
<dbReference type="Proteomes" id="UP001186974">
    <property type="component" value="Unassembled WGS sequence"/>
</dbReference>
<proteinExistence type="predicted"/>
<gene>
    <name evidence="1" type="ORF">LTS18_004214</name>
</gene>
<name>A0ACC3D6A0_9PEZI</name>
<sequence length="99" mass="11151">MDVSRTWEGGRNEDDFFTESNQLQRKNPSLKTSSRNMYSPTHVRNTTMQSPSPSVEKRNRRPSVTRATSGLSMSFDSKPVIENRNSFDINVGGGTNEPL</sequence>
<keyword evidence="2" id="KW-1185">Reference proteome</keyword>
<feature type="non-terminal residue" evidence="1">
    <location>
        <position position="99"/>
    </location>
</feature>
<evidence type="ECO:0000313" key="2">
    <source>
        <dbReference type="Proteomes" id="UP001186974"/>
    </source>
</evidence>
<evidence type="ECO:0000313" key="1">
    <source>
        <dbReference type="EMBL" id="KAK3062357.1"/>
    </source>
</evidence>
<accession>A0ACC3D6A0</accession>
<reference evidence="1" key="1">
    <citation type="submission" date="2024-09" db="EMBL/GenBank/DDBJ databases">
        <title>Black Yeasts Isolated from many extreme environments.</title>
        <authorList>
            <person name="Coleine C."/>
            <person name="Stajich J.E."/>
            <person name="Selbmann L."/>
        </authorList>
    </citation>
    <scope>NUCLEOTIDE SEQUENCE</scope>
    <source>
        <strain evidence="1">CCFEE 5737</strain>
    </source>
</reference>
<organism evidence="1 2">
    <name type="scientific">Coniosporium uncinatum</name>
    <dbReference type="NCBI Taxonomy" id="93489"/>
    <lineage>
        <taxon>Eukaryota</taxon>
        <taxon>Fungi</taxon>
        <taxon>Dikarya</taxon>
        <taxon>Ascomycota</taxon>
        <taxon>Pezizomycotina</taxon>
        <taxon>Dothideomycetes</taxon>
        <taxon>Dothideomycetes incertae sedis</taxon>
        <taxon>Coniosporium</taxon>
    </lineage>
</organism>
<dbReference type="EMBL" id="JAWDJW010007329">
    <property type="protein sequence ID" value="KAK3062357.1"/>
    <property type="molecule type" value="Genomic_DNA"/>
</dbReference>
<protein>
    <submittedName>
        <fullName evidence="1">Uncharacterized protein</fullName>
    </submittedName>
</protein>